<gene>
    <name evidence="1" type="ORF">O1D97_07805</name>
</gene>
<proteinExistence type="predicted"/>
<keyword evidence="2" id="KW-1185">Reference proteome</keyword>
<reference evidence="1" key="1">
    <citation type="submission" date="2022-12" db="EMBL/GenBank/DDBJ databases">
        <title>Marinomonas 15G1-11 sp. nov, isolated from marine algae.</title>
        <authorList>
            <person name="Butt M."/>
            <person name="Choi D.G."/>
            <person name="Kim J.M."/>
            <person name="Lee J.K."/>
            <person name="Baek J.H."/>
            <person name="Jeon C.O."/>
        </authorList>
    </citation>
    <scope>NUCLEOTIDE SEQUENCE</scope>
    <source>
        <strain evidence="1">15G1-11</strain>
    </source>
</reference>
<dbReference type="EMBL" id="JAPUBN010000013">
    <property type="protein sequence ID" value="MCZ2721559.1"/>
    <property type="molecule type" value="Genomic_DNA"/>
</dbReference>
<evidence type="ECO:0000313" key="1">
    <source>
        <dbReference type="EMBL" id="MCZ2721559.1"/>
    </source>
</evidence>
<comment type="caution">
    <text evidence="1">The sequence shown here is derived from an EMBL/GenBank/DDBJ whole genome shotgun (WGS) entry which is preliminary data.</text>
</comment>
<accession>A0ABT4JVH2</accession>
<name>A0ABT4JVH2_9GAMM</name>
<protein>
    <submittedName>
        <fullName evidence="1">Uncharacterized protein</fullName>
    </submittedName>
</protein>
<sequence>MANFLDDNLNQSVFLDTNYLEVLGKNTFEFCVYQLVTHQFDLTEFTDRYKNQSVG</sequence>
<dbReference type="Proteomes" id="UP001149719">
    <property type="component" value="Unassembled WGS sequence"/>
</dbReference>
<dbReference type="RefSeq" id="WP_269124430.1">
    <property type="nucleotide sequence ID" value="NZ_JAPUBN010000013.1"/>
</dbReference>
<organism evidence="1 2">
    <name type="scientific">Marinomonas phaeophyticola</name>
    <dbReference type="NCBI Taxonomy" id="3004091"/>
    <lineage>
        <taxon>Bacteria</taxon>
        <taxon>Pseudomonadati</taxon>
        <taxon>Pseudomonadota</taxon>
        <taxon>Gammaproteobacteria</taxon>
        <taxon>Oceanospirillales</taxon>
        <taxon>Oceanospirillaceae</taxon>
        <taxon>Marinomonas</taxon>
    </lineage>
</organism>
<evidence type="ECO:0000313" key="2">
    <source>
        <dbReference type="Proteomes" id="UP001149719"/>
    </source>
</evidence>